<organism evidence="1 2">
    <name type="scientific">Armillaria luteobubalina</name>
    <dbReference type="NCBI Taxonomy" id="153913"/>
    <lineage>
        <taxon>Eukaryota</taxon>
        <taxon>Fungi</taxon>
        <taxon>Dikarya</taxon>
        <taxon>Basidiomycota</taxon>
        <taxon>Agaricomycotina</taxon>
        <taxon>Agaricomycetes</taxon>
        <taxon>Agaricomycetidae</taxon>
        <taxon>Agaricales</taxon>
        <taxon>Marasmiineae</taxon>
        <taxon>Physalacriaceae</taxon>
        <taxon>Armillaria</taxon>
    </lineage>
</organism>
<comment type="caution">
    <text evidence="1">The sequence shown here is derived from an EMBL/GenBank/DDBJ whole genome shotgun (WGS) entry which is preliminary data.</text>
</comment>
<reference evidence="1" key="1">
    <citation type="submission" date="2023-06" db="EMBL/GenBank/DDBJ databases">
        <authorList>
            <consortium name="Lawrence Berkeley National Laboratory"/>
            <person name="Ahrendt S."/>
            <person name="Sahu N."/>
            <person name="Indic B."/>
            <person name="Wong-Bajracharya J."/>
            <person name="Merenyi Z."/>
            <person name="Ke H.-M."/>
            <person name="Monk M."/>
            <person name="Kocsube S."/>
            <person name="Drula E."/>
            <person name="Lipzen A."/>
            <person name="Balint B."/>
            <person name="Henrissat B."/>
            <person name="Andreopoulos B."/>
            <person name="Martin F.M."/>
            <person name="Harder C.B."/>
            <person name="Rigling D."/>
            <person name="Ford K.L."/>
            <person name="Foster G.D."/>
            <person name="Pangilinan J."/>
            <person name="Papanicolaou A."/>
            <person name="Barry K."/>
            <person name="LaButti K."/>
            <person name="Viragh M."/>
            <person name="Koriabine M."/>
            <person name="Yan M."/>
            <person name="Riley R."/>
            <person name="Champramary S."/>
            <person name="Plett K.L."/>
            <person name="Tsai I.J."/>
            <person name="Slot J."/>
            <person name="Sipos G."/>
            <person name="Plett J."/>
            <person name="Nagy L.G."/>
            <person name="Grigoriev I.V."/>
        </authorList>
    </citation>
    <scope>NUCLEOTIDE SEQUENCE</scope>
    <source>
        <strain evidence="1">HWK02</strain>
    </source>
</reference>
<sequence>MVKVAVIKQMSTISFLYEWAKRVLIQTLGNTQWYQWSSSVFATTKQLFGKGNDEINQQFEALWSTQGGQIKDHAAAWALFVAEEFKKLLEETKKMWALRAVEAVEVTKKSRGSAYAEPTLLPPEEAQKYTLESTLNSHSEPNAFRRVIDSLVAYLGPLLEGMSKMIGCNISMVFIGPEPQRGGQVNVIILHEGVNKLPILITFDEGGGEKYKFCLASLGEWGMSCFLLIIPAPEDQKVHSLPGIGLLLGPPQFLISDPPWRSGVASGEDESEVEVKTIKKKKSRTKGKKCMVDLSTVKLEASKWKSKCSKGRDDQTEVHVLTAPQPQPSMRPEQEPQPSMMQNCLPALFQLLLEDMNHIDPVLLTGGMTPCTYIPNCGLNDYPDPFQAGNVLPPPPMPSNAIPIQLEQSSRIRLAYLDPENWPEWFAVVQEYLGKFRLGDKWDCIVDALSIVKGQWGFIKTGKPLQQMDCPPQVSLWIQNAWLHDLTPLGDQDAFAQSWWQWWQQMQPDSRGVGEGEGPVPVESWCNLGEWDRMDKPGQNGLYSVVASLAWWGESVSHNVGAWKEWCVAVDDILWALECLTTISSDA</sequence>
<dbReference type="Proteomes" id="UP001175228">
    <property type="component" value="Unassembled WGS sequence"/>
</dbReference>
<evidence type="ECO:0000313" key="1">
    <source>
        <dbReference type="EMBL" id="KAK0495738.1"/>
    </source>
</evidence>
<accession>A0AA39Q3T3</accession>
<gene>
    <name evidence="1" type="ORF">EDD18DRAFT_1106325</name>
</gene>
<dbReference type="AlphaFoldDB" id="A0AA39Q3T3"/>
<evidence type="ECO:0000313" key="2">
    <source>
        <dbReference type="Proteomes" id="UP001175228"/>
    </source>
</evidence>
<dbReference type="EMBL" id="JAUEPU010000017">
    <property type="protein sequence ID" value="KAK0495738.1"/>
    <property type="molecule type" value="Genomic_DNA"/>
</dbReference>
<keyword evidence="2" id="KW-1185">Reference proteome</keyword>
<name>A0AA39Q3T3_9AGAR</name>
<protein>
    <submittedName>
        <fullName evidence="1">Uncharacterized protein</fullName>
    </submittedName>
</protein>
<proteinExistence type="predicted"/>